<keyword evidence="4" id="KW-1185">Reference proteome</keyword>
<protein>
    <submittedName>
        <fullName evidence="3">SDR family oxidoreductase</fullName>
    </submittedName>
</protein>
<proteinExistence type="inferred from homology"/>
<dbReference type="InterPro" id="IPR020904">
    <property type="entry name" value="Sc_DH/Rdtase_CS"/>
</dbReference>
<dbReference type="InterPro" id="IPR002347">
    <property type="entry name" value="SDR_fam"/>
</dbReference>
<comment type="similarity">
    <text evidence="1">Belongs to the short-chain dehydrogenases/reductases (SDR) family.</text>
</comment>
<dbReference type="SUPFAM" id="SSF51735">
    <property type="entry name" value="NAD(P)-binding Rossmann-fold domains"/>
    <property type="match status" value="1"/>
</dbReference>
<comment type="caution">
    <text evidence="3">The sequence shown here is derived from an EMBL/GenBank/DDBJ whole genome shotgun (WGS) entry which is preliminary data.</text>
</comment>
<evidence type="ECO:0000256" key="2">
    <source>
        <dbReference type="ARBA" id="ARBA00023002"/>
    </source>
</evidence>
<accession>A0ABX0JK71</accession>
<evidence type="ECO:0000313" key="4">
    <source>
        <dbReference type="Proteomes" id="UP001165962"/>
    </source>
</evidence>
<dbReference type="Pfam" id="PF13561">
    <property type="entry name" value="adh_short_C2"/>
    <property type="match status" value="1"/>
</dbReference>
<dbReference type="PANTHER" id="PTHR43639:SF1">
    <property type="entry name" value="SHORT-CHAIN DEHYDROGENASE_REDUCTASE FAMILY PROTEIN"/>
    <property type="match status" value="1"/>
</dbReference>
<keyword evidence="2" id="KW-0560">Oxidoreductase</keyword>
<dbReference type="Gene3D" id="3.40.50.720">
    <property type="entry name" value="NAD(P)-binding Rossmann-like Domain"/>
    <property type="match status" value="1"/>
</dbReference>
<dbReference type="EMBL" id="JAAOIW010000017">
    <property type="protein sequence ID" value="NHN34260.1"/>
    <property type="molecule type" value="Genomic_DNA"/>
</dbReference>
<sequence length="155" mass="16459">MPGYGALIKTTRGGAIINMSSSHAAVGLPELFAYSVSKGGLSTLTRNLAGALTADRIRVNGINPGWVATERELEVRAANGQSHEWLVEKGKTLPLGRLQTGEDAAAVAVFLASEYASQITGQIIQVDGGKEVATMFDDRSLDDDRDSHSDSRSKE</sequence>
<dbReference type="InterPro" id="IPR036291">
    <property type="entry name" value="NAD(P)-bd_dom_sf"/>
</dbReference>
<name>A0ABX0JK71_9BACL</name>
<dbReference type="CDD" id="cd05233">
    <property type="entry name" value="SDR_c"/>
    <property type="match status" value="1"/>
</dbReference>
<dbReference type="PRINTS" id="PR00081">
    <property type="entry name" value="GDHRDH"/>
</dbReference>
<organism evidence="3 4">
    <name type="scientific">Paenibacillus agricola</name>
    <dbReference type="NCBI Taxonomy" id="2716264"/>
    <lineage>
        <taxon>Bacteria</taxon>
        <taxon>Bacillati</taxon>
        <taxon>Bacillota</taxon>
        <taxon>Bacilli</taxon>
        <taxon>Bacillales</taxon>
        <taxon>Paenibacillaceae</taxon>
        <taxon>Paenibacillus</taxon>
    </lineage>
</organism>
<evidence type="ECO:0000256" key="1">
    <source>
        <dbReference type="ARBA" id="ARBA00006484"/>
    </source>
</evidence>
<dbReference type="Proteomes" id="UP001165962">
    <property type="component" value="Unassembled WGS sequence"/>
</dbReference>
<evidence type="ECO:0000313" key="3">
    <source>
        <dbReference type="EMBL" id="NHN34260.1"/>
    </source>
</evidence>
<dbReference type="PANTHER" id="PTHR43639">
    <property type="entry name" value="OXIDOREDUCTASE, SHORT-CHAIN DEHYDROGENASE/REDUCTASE FAMILY (AFU_ORTHOLOGUE AFUA_5G02870)"/>
    <property type="match status" value="1"/>
</dbReference>
<gene>
    <name evidence="3" type="ORF">G9U52_31135</name>
</gene>
<reference evidence="3" key="1">
    <citation type="submission" date="2020-03" db="EMBL/GenBank/DDBJ databases">
        <title>Draft sequencing of Paenibacilllus sp. S3N08.</title>
        <authorList>
            <person name="Kim D.-U."/>
        </authorList>
    </citation>
    <scope>NUCLEOTIDE SEQUENCE</scope>
    <source>
        <strain evidence="3">S3N08</strain>
    </source>
</reference>
<dbReference type="PROSITE" id="PS00061">
    <property type="entry name" value="ADH_SHORT"/>
    <property type="match status" value="1"/>
</dbReference>